<dbReference type="RefSeq" id="WP_009680543.1">
    <property type="nucleotide sequence ID" value="NZ_AEUD01000016.1"/>
</dbReference>
<evidence type="ECO:0000313" key="3">
    <source>
        <dbReference type="Proteomes" id="UP000035065"/>
    </source>
</evidence>
<evidence type="ECO:0008006" key="4">
    <source>
        <dbReference type="Google" id="ProtNLM"/>
    </source>
</evidence>
<feature type="transmembrane region" description="Helical" evidence="1">
    <location>
        <begin position="6"/>
        <end position="27"/>
    </location>
</feature>
<dbReference type="Proteomes" id="UP000035065">
    <property type="component" value="Unassembled WGS sequence"/>
</dbReference>
<proteinExistence type="predicted"/>
<evidence type="ECO:0000256" key="1">
    <source>
        <dbReference type="SAM" id="Phobius"/>
    </source>
</evidence>
<dbReference type="EMBL" id="AEUD01000016">
    <property type="protein sequence ID" value="EGD53927.1"/>
    <property type="molecule type" value="Genomic_DNA"/>
</dbReference>
<keyword evidence="1" id="KW-0812">Transmembrane</keyword>
<organism evidence="2 3">
    <name type="scientific">Gordonia neofelifaecis NRRL B-59395</name>
    <dbReference type="NCBI Taxonomy" id="644548"/>
    <lineage>
        <taxon>Bacteria</taxon>
        <taxon>Bacillati</taxon>
        <taxon>Actinomycetota</taxon>
        <taxon>Actinomycetes</taxon>
        <taxon>Mycobacteriales</taxon>
        <taxon>Gordoniaceae</taxon>
        <taxon>Gordonia</taxon>
    </lineage>
</organism>
<evidence type="ECO:0000313" key="2">
    <source>
        <dbReference type="EMBL" id="EGD53927.1"/>
    </source>
</evidence>
<gene>
    <name evidence="2" type="ORF">SCNU_16738</name>
</gene>
<accession>F1YN40</accession>
<dbReference type="AlphaFoldDB" id="F1YN40"/>
<dbReference type="OrthoDB" id="3628158at2"/>
<keyword evidence="1" id="KW-1133">Transmembrane helix</keyword>
<keyword evidence="1" id="KW-0472">Membrane</keyword>
<dbReference type="STRING" id="644548.SCNU_16738"/>
<reference evidence="2 3" key="1">
    <citation type="journal article" date="2011" name="J. Bacteriol.">
        <title>Draft Genome Sequence of Gordonia neofelifaecis NRRL B-59395, a Cholesterol-Degrading Actinomycete.</title>
        <authorList>
            <person name="Ge F."/>
            <person name="Li W."/>
            <person name="Chen G."/>
            <person name="Liu Y."/>
            <person name="Zhang G."/>
            <person name="Yong B."/>
            <person name="Wang Q."/>
            <person name="Wang N."/>
            <person name="Huang Z."/>
            <person name="Li W."/>
            <person name="Wang J."/>
            <person name="Wu C."/>
            <person name="Xie Q."/>
            <person name="Liu G."/>
        </authorList>
    </citation>
    <scope>NUCLEOTIDE SEQUENCE [LARGE SCALE GENOMIC DNA]</scope>
    <source>
        <strain evidence="2 3">NRRL B-59395</strain>
    </source>
</reference>
<protein>
    <recommendedName>
        <fullName evidence="4">DUF732 domain-containing protein</fullName>
    </recommendedName>
</protein>
<sequence>MSPKAIYWTVGGVLAVLLIVMVTAWDYNRDNDAAVAKAERLISAYQANGLSTPLDADQVAAVLGEDGGTVCATAGSKAALGQLKTQIGIGGEFYVRPILLKENVFEGLRLIVQVYCPDNLSTVQDFIAEQRYAQ</sequence>
<name>F1YN40_9ACTN</name>
<keyword evidence="3" id="KW-1185">Reference proteome</keyword>
<comment type="caution">
    <text evidence="2">The sequence shown here is derived from an EMBL/GenBank/DDBJ whole genome shotgun (WGS) entry which is preliminary data.</text>
</comment>